<evidence type="ECO:0000313" key="3">
    <source>
        <dbReference type="RefSeq" id="XP_056688025.1"/>
    </source>
</evidence>
<organism evidence="2 3">
    <name type="scientific">Spinacia oleracea</name>
    <name type="common">Spinach</name>
    <dbReference type="NCBI Taxonomy" id="3562"/>
    <lineage>
        <taxon>Eukaryota</taxon>
        <taxon>Viridiplantae</taxon>
        <taxon>Streptophyta</taxon>
        <taxon>Embryophyta</taxon>
        <taxon>Tracheophyta</taxon>
        <taxon>Spermatophyta</taxon>
        <taxon>Magnoliopsida</taxon>
        <taxon>eudicotyledons</taxon>
        <taxon>Gunneridae</taxon>
        <taxon>Pentapetalae</taxon>
        <taxon>Caryophyllales</taxon>
        <taxon>Chenopodiaceae</taxon>
        <taxon>Chenopodioideae</taxon>
        <taxon>Anserineae</taxon>
        <taxon>Spinacia</taxon>
    </lineage>
</organism>
<accession>A0ABM3QXE6</accession>
<protein>
    <submittedName>
        <fullName evidence="3">Glycine-rich protein 2-like</fullName>
    </submittedName>
</protein>
<name>A0ABM3QXE6_SPIOL</name>
<gene>
    <name evidence="3" type="primary">LOC130463029</name>
</gene>
<proteinExistence type="predicted"/>
<evidence type="ECO:0000256" key="1">
    <source>
        <dbReference type="SAM" id="MobiDB-lite"/>
    </source>
</evidence>
<keyword evidence="2" id="KW-1185">Reference proteome</keyword>
<dbReference type="Proteomes" id="UP000813463">
    <property type="component" value="Chromosome 6"/>
</dbReference>
<dbReference type="GeneID" id="130463029"/>
<evidence type="ECO:0000313" key="2">
    <source>
        <dbReference type="Proteomes" id="UP000813463"/>
    </source>
</evidence>
<sequence length="122" mass="12807">MGERGGGERGGRKGGWLRWVTPIDATAMVGGSRRRSSEGMGGGLREGGKGRGDFVWWAAEVGVWDGDVGRWWGVIEVVWGGGERRKQGRGTGECEESRGGSCGGVVVFGGWGRLRLIGGEGG</sequence>
<feature type="region of interest" description="Disordered" evidence="1">
    <location>
        <begin position="28"/>
        <end position="49"/>
    </location>
</feature>
<reference evidence="2" key="1">
    <citation type="journal article" date="2021" name="Nat. Commun.">
        <title>Genomic analyses provide insights into spinach domestication and the genetic basis of agronomic traits.</title>
        <authorList>
            <person name="Cai X."/>
            <person name="Sun X."/>
            <person name="Xu C."/>
            <person name="Sun H."/>
            <person name="Wang X."/>
            <person name="Ge C."/>
            <person name="Zhang Z."/>
            <person name="Wang Q."/>
            <person name="Fei Z."/>
            <person name="Jiao C."/>
            <person name="Wang Q."/>
        </authorList>
    </citation>
    <scope>NUCLEOTIDE SEQUENCE [LARGE SCALE GENOMIC DNA]</scope>
    <source>
        <strain evidence="2">cv. Varoflay</strain>
    </source>
</reference>
<reference evidence="3" key="2">
    <citation type="submission" date="2025-08" db="UniProtKB">
        <authorList>
            <consortium name="RefSeq"/>
        </authorList>
    </citation>
    <scope>IDENTIFICATION</scope>
    <source>
        <tissue evidence="3">Leaf</tissue>
    </source>
</reference>
<dbReference type="RefSeq" id="XP_056688025.1">
    <property type="nucleotide sequence ID" value="XM_056832047.1"/>
</dbReference>